<evidence type="ECO:0000313" key="6">
    <source>
        <dbReference type="EMBL" id="CAI8032414.1"/>
    </source>
</evidence>
<dbReference type="NCBIfam" id="TIGR01351">
    <property type="entry name" value="adk"/>
    <property type="match status" value="1"/>
</dbReference>
<evidence type="ECO:0000256" key="4">
    <source>
        <dbReference type="RuleBase" id="RU003330"/>
    </source>
</evidence>
<sequence length="226" mass="24468">MALNLVMLGPPGAGKGTQAVRVEQERGIPQISTGDILREAVKAGTDLGRQAQAVMERGELVSDALIVEIVRERLARDDTRDGFILDGFPRTVAQAEALDQILAGRDPLIVVELSVPDQPLVQRLSRRRVCRDCGATYGAGAGGEVPTVCTRCGAALIARKDDREEVVRERLRVYSEQTEPLVVFYRDRPSFRRVDGNQPAAAVRIAIADAIDAAQAAMRVRSSPAV</sequence>
<dbReference type="SUPFAM" id="SSF52540">
    <property type="entry name" value="P-loop containing nucleoside triphosphate hydrolases"/>
    <property type="match status" value="1"/>
</dbReference>
<dbReference type="Gene3D" id="3.40.50.300">
    <property type="entry name" value="P-loop containing nucleotide triphosphate hydrolases"/>
    <property type="match status" value="1"/>
</dbReference>
<dbReference type="Proteomes" id="UP001174909">
    <property type="component" value="Unassembled WGS sequence"/>
</dbReference>
<evidence type="ECO:0000256" key="1">
    <source>
        <dbReference type="ARBA" id="ARBA00022679"/>
    </source>
</evidence>
<dbReference type="NCBIfam" id="NF001381">
    <property type="entry name" value="PRK00279.1-3"/>
    <property type="match status" value="1"/>
</dbReference>
<gene>
    <name evidence="6" type="ORF">GBAR_LOCUS18332</name>
</gene>
<reference evidence="6" key="1">
    <citation type="submission" date="2023-03" db="EMBL/GenBank/DDBJ databases">
        <authorList>
            <person name="Steffen K."/>
            <person name="Cardenas P."/>
        </authorList>
    </citation>
    <scope>NUCLEOTIDE SEQUENCE</scope>
</reference>
<evidence type="ECO:0000256" key="2">
    <source>
        <dbReference type="ARBA" id="ARBA00022741"/>
    </source>
</evidence>
<dbReference type="InterPro" id="IPR006259">
    <property type="entry name" value="Adenyl_kin_sub"/>
</dbReference>
<accession>A0AA35SMS4</accession>
<dbReference type="InterPro" id="IPR033690">
    <property type="entry name" value="Adenylat_kinase_CS"/>
</dbReference>
<dbReference type="GO" id="GO:0004017">
    <property type="term" value="F:AMP kinase activity"/>
    <property type="evidence" value="ECO:0007669"/>
    <property type="project" value="InterPro"/>
</dbReference>
<dbReference type="InterPro" id="IPR000850">
    <property type="entry name" value="Adenylat/UMP-CMP_kin"/>
</dbReference>
<protein>
    <submittedName>
        <fullName evidence="6">Adenylate kinase</fullName>
    </submittedName>
</protein>
<dbReference type="GO" id="GO:0005524">
    <property type="term" value="F:ATP binding"/>
    <property type="evidence" value="ECO:0007669"/>
    <property type="project" value="InterPro"/>
</dbReference>
<dbReference type="PANTHER" id="PTHR23359">
    <property type="entry name" value="NUCLEOTIDE KINASE"/>
    <property type="match status" value="1"/>
</dbReference>
<dbReference type="PRINTS" id="PR00094">
    <property type="entry name" value="ADENYLTKNASE"/>
</dbReference>
<evidence type="ECO:0000256" key="3">
    <source>
        <dbReference type="ARBA" id="ARBA00022777"/>
    </source>
</evidence>
<feature type="domain" description="Adenylate kinase active site lid" evidence="5">
    <location>
        <begin position="127"/>
        <end position="161"/>
    </location>
</feature>
<dbReference type="PROSITE" id="PS00113">
    <property type="entry name" value="ADENYLATE_KINASE"/>
    <property type="match status" value="1"/>
</dbReference>
<keyword evidence="2" id="KW-0547">Nucleotide-binding</keyword>
<evidence type="ECO:0000259" key="5">
    <source>
        <dbReference type="Pfam" id="PF05191"/>
    </source>
</evidence>
<dbReference type="CDD" id="cd01428">
    <property type="entry name" value="ADK"/>
    <property type="match status" value="1"/>
</dbReference>
<dbReference type="Pfam" id="PF00406">
    <property type="entry name" value="ADK"/>
    <property type="match status" value="1"/>
</dbReference>
<keyword evidence="7" id="KW-1185">Reference proteome</keyword>
<dbReference type="FunFam" id="3.40.50.300:FF:000106">
    <property type="entry name" value="Adenylate kinase mitochondrial"/>
    <property type="match status" value="1"/>
</dbReference>
<dbReference type="InterPro" id="IPR007862">
    <property type="entry name" value="Adenylate_kinase_lid-dom"/>
</dbReference>
<name>A0AA35SMS4_GEOBA</name>
<comment type="caution">
    <text evidence="6">The sequence shown here is derived from an EMBL/GenBank/DDBJ whole genome shotgun (WGS) entry which is preliminary data.</text>
</comment>
<keyword evidence="1 4" id="KW-0808">Transferase</keyword>
<dbReference type="NCBIfam" id="NF011100">
    <property type="entry name" value="PRK14527.1"/>
    <property type="match status" value="1"/>
</dbReference>
<dbReference type="HAMAP" id="MF_00235">
    <property type="entry name" value="Adenylate_kinase_Adk"/>
    <property type="match status" value="1"/>
</dbReference>
<dbReference type="AlphaFoldDB" id="A0AA35SMS4"/>
<evidence type="ECO:0000313" key="7">
    <source>
        <dbReference type="Proteomes" id="UP001174909"/>
    </source>
</evidence>
<dbReference type="Pfam" id="PF05191">
    <property type="entry name" value="ADK_lid"/>
    <property type="match status" value="1"/>
</dbReference>
<dbReference type="InterPro" id="IPR027417">
    <property type="entry name" value="P-loop_NTPase"/>
</dbReference>
<comment type="similarity">
    <text evidence="4">Belongs to the adenylate kinase family.</text>
</comment>
<dbReference type="EMBL" id="CASHTH010002603">
    <property type="protein sequence ID" value="CAI8032414.1"/>
    <property type="molecule type" value="Genomic_DNA"/>
</dbReference>
<dbReference type="NCBIfam" id="NF001380">
    <property type="entry name" value="PRK00279.1-2"/>
    <property type="match status" value="1"/>
</dbReference>
<keyword evidence="3 4" id="KW-0418">Kinase</keyword>
<organism evidence="6 7">
    <name type="scientific">Geodia barretti</name>
    <name type="common">Barrett's horny sponge</name>
    <dbReference type="NCBI Taxonomy" id="519541"/>
    <lineage>
        <taxon>Eukaryota</taxon>
        <taxon>Metazoa</taxon>
        <taxon>Porifera</taxon>
        <taxon>Demospongiae</taxon>
        <taxon>Heteroscleromorpha</taxon>
        <taxon>Tetractinellida</taxon>
        <taxon>Astrophorina</taxon>
        <taxon>Geodiidae</taxon>
        <taxon>Geodia</taxon>
    </lineage>
</organism>
<proteinExistence type="inferred from homology"/>